<protein>
    <submittedName>
        <fullName evidence="2">Uncharacterized protein</fullName>
    </submittedName>
</protein>
<dbReference type="Pfam" id="PF19650">
    <property type="entry name" value="DUF6153"/>
    <property type="match status" value="1"/>
</dbReference>
<feature type="region of interest" description="Disordered" evidence="1">
    <location>
        <begin position="89"/>
        <end position="123"/>
    </location>
</feature>
<evidence type="ECO:0000313" key="2">
    <source>
        <dbReference type="EMBL" id="AJD77021.1"/>
    </source>
</evidence>
<dbReference type="InterPro" id="IPR046151">
    <property type="entry name" value="DUF6153"/>
</dbReference>
<feature type="compositionally biased region" description="Polar residues" evidence="1">
    <location>
        <begin position="114"/>
        <end position="123"/>
    </location>
</feature>
<name>A0A0B4ZP77_9ACTN</name>
<evidence type="ECO:0000256" key="1">
    <source>
        <dbReference type="SAM" id="MobiDB-lite"/>
    </source>
</evidence>
<reference evidence="2" key="1">
    <citation type="journal article" date="2014" name="Angew. Chem. Int. Ed. Engl.">
        <title>Mechanistic insights into polycycle formation by reductive cyclization in ikarugamycin biosynthesis.</title>
        <authorList>
            <person name="Zhang G."/>
            <person name="Zhang W."/>
            <person name="Zhang Q."/>
            <person name="Shi T."/>
            <person name="Ma L."/>
            <person name="Zhu Y."/>
            <person name="Li S."/>
            <person name="Zhang H."/>
            <person name="Zhao Y.L."/>
            <person name="Shi R."/>
            <person name="Zhang C."/>
        </authorList>
    </citation>
    <scope>NUCLEOTIDE SEQUENCE</scope>
    <source>
        <strain evidence="2">Streptomyces sp. ZJ306</strain>
    </source>
</reference>
<organism evidence="2">
    <name type="scientific">Streptomyces sp. ZJ306</name>
    <dbReference type="NCBI Taxonomy" id="1469403"/>
    <lineage>
        <taxon>Bacteria</taxon>
        <taxon>Bacillati</taxon>
        <taxon>Actinomycetota</taxon>
        <taxon>Actinomycetes</taxon>
        <taxon>Kitasatosporales</taxon>
        <taxon>Streptomycetaceae</taxon>
        <taxon>Streptomyces</taxon>
    </lineage>
</organism>
<proteinExistence type="predicted"/>
<dbReference type="EMBL" id="KF954512">
    <property type="protein sequence ID" value="AJD77021.1"/>
    <property type="molecule type" value="Genomic_DNA"/>
</dbReference>
<dbReference type="AlphaFoldDB" id="A0A0B4ZP77"/>
<sequence length="123" mass="11683">MAGVNRVRGALLILAVLAGVFAMHALAPGVVISPAHHTEAAAPAHDAGGAAHLDHADPDCVAGGVGGAPAPVGAGAGVTSGVTVPPVVAARELAGPAPPWGQPRPEAGGGAPPSLSSLQSLRI</sequence>
<accession>A0A0B4ZP77</accession>